<dbReference type="Proteomes" id="UP000772434">
    <property type="component" value="Unassembled WGS sequence"/>
</dbReference>
<organism evidence="3 4">
    <name type="scientific">Rhodocollybia butyracea</name>
    <dbReference type="NCBI Taxonomy" id="206335"/>
    <lineage>
        <taxon>Eukaryota</taxon>
        <taxon>Fungi</taxon>
        <taxon>Dikarya</taxon>
        <taxon>Basidiomycota</taxon>
        <taxon>Agaricomycotina</taxon>
        <taxon>Agaricomycetes</taxon>
        <taxon>Agaricomycetidae</taxon>
        <taxon>Agaricales</taxon>
        <taxon>Marasmiineae</taxon>
        <taxon>Omphalotaceae</taxon>
        <taxon>Rhodocollybia</taxon>
    </lineage>
</organism>
<sequence>MQELIMIRSACQTQEERLSRISLIGSNDNTSRTYILCGEAGTGKSAIAHTVGKELQEHQLLVAFFAFDRSLLESRTPSNALRNIANILGVRDHDFAEGLFQAFKEEPTLSGSTSIQRQWEKLIVGPAHRVDPSKQVVIIFDALDESGPQMPDEPRDRLLSVLMSGKRDLPSNFQGFATSRLENDVIVYVDKFIKRDSCKSSEDD</sequence>
<dbReference type="InterPro" id="IPR056884">
    <property type="entry name" value="NPHP3-like_N"/>
</dbReference>
<protein>
    <recommendedName>
        <fullName evidence="2">Nephrocystin 3-like N-terminal domain-containing protein</fullName>
    </recommendedName>
</protein>
<dbReference type="EMBL" id="JADNRY010000210">
    <property type="protein sequence ID" value="KAF9061213.1"/>
    <property type="molecule type" value="Genomic_DNA"/>
</dbReference>
<evidence type="ECO:0000259" key="2">
    <source>
        <dbReference type="Pfam" id="PF24883"/>
    </source>
</evidence>
<dbReference type="SUPFAM" id="SSF52540">
    <property type="entry name" value="P-loop containing nucleoside triphosphate hydrolases"/>
    <property type="match status" value="1"/>
</dbReference>
<dbReference type="Gene3D" id="3.40.50.300">
    <property type="entry name" value="P-loop containing nucleotide triphosphate hydrolases"/>
    <property type="match status" value="1"/>
</dbReference>
<evidence type="ECO:0000313" key="4">
    <source>
        <dbReference type="Proteomes" id="UP000772434"/>
    </source>
</evidence>
<dbReference type="InterPro" id="IPR027417">
    <property type="entry name" value="P-loop_NTPase"/>
</dbReference>
<evidence type="ECO:0000256" key="1">
    <source>
        <dbReference type="ARBA" id="ARBA00022737"/>
    </source>
</evidence>
<feature type="domain" description="Nephrocystin 3-like N-terminal" evidence="2">
    <location>
        <begin position="27"/>
        <end position="180"/>
    </location>
</feature>
<keyword evidence="1" id="KW-0677">Repeat</keyword>
<dbReference type="AlphaFoldDB" id="A0A9P5PD24"/>
<keyword evidence="4" id="KW-1185">Reference proteome</keyword>
<proteinExistence type="predicted"/>
<name>A0A9P5PD24_9AGAR</name>
<reference evidence="3" key="1">
    <citation type="submission" date="2020-11" db="EMBL/GenBank/DDBJ databases">
        <authorList>
            <consortium name="DOE Joint Genome Institute"/>
            <person name="Ahrendt S."/>
            <person name="Riley R."/>
            <person name="Andreopoulos W."/>
            <person name="Labutti K."/>
            <person name="Pangilinan J."/>
            <person name="Ruiz-Duenas F.J."/>
            <person name="Barrasa J.M."/>
            <person name="Sanchez-Garcia M."/>
            <person name="Camarero S."/>
            <person name="Miyauchi S."/>
            <person name="Serrano A."/>
            <person name="Linde D."/>
            <person name="Babiker R."/>
            <person name="Drula E."/>
            <person name="Ayuso-Fernandez I."/>
            <person name="Pacheco R."/>
            <person name="Padilla G."/>
            <person name="Ferreira P."/>
            <person name="Barriuso J."/>
            <person name="Kellner H."/>
            <person name="Castanera R."/>
            <person name="Alfaro M."/>
            <person name="Ramirez L."/>
            <person name="Pisabarro A.G."/>
            <person name="Kuo A."/>
            <person name="Tritt A."/>
            <person name="Lipzen A."/>
            <person name="He G."/>
            <person name="Yan M."/>
            <person name="Ng V."/>
            <person name="Cullen D."/>
            <person name="Martin F."/>
            <person name="Rosso M.-N."/>
            <person name="Henrissat B."/>
            <person name="Hibbett D."/>
            <person name="Martinez A.T."/>
            <person name="Grigoriev I.V."/>
        </authorList>
    </citation>
    <scope>NUCLEOTIDE SEQUENCE</scope>
    <source>
        <strain evidence="3">AH 40177</strain>
    </source>
</reference>
<dbReference type="OrthoDB" id="163438at2759"/>
<comment type="caution">
    <text evidence="3">The sequence shown here is derived from an EMBL/GenBank/DDBJ whole genome shotgun (WGS) entry which is preliminary data.</text>
</comment>
<accession>A0A9P5PD24</accession>
<gene>
    <name evidence="3" type="ORF">BDP27DRAFT_375274</name>
</gene>
<dbReference type="Pfam" id="PF24883">
    <property type="entry name" value="NPHP3_N"/>
    <property type="match status" value="1"/>
</dbReference>
<evidence type="ECO:0000313" key="3">
    <source>
        <dbReference type="EMBL" id="KAF9061213.1"/>
    </source>
</evidence>